<dbReference type="GO" id="GO:0042597">
    <property type="term" value="C:periplasmic space"/>
    <property type="evidence" value="ECO:0007669"/>
    <property type="project" value="UniProtKB-SubCell"/>
</dbReference>
<evidence type="ECO:0000313" key="8">
    <source>
        <dbReference type="Proteomes" id="UP000377595"/>
    </source>
</evidence>
<gene>
    <name evidence="7" type="ORF">Aple_026240</name>
</gene>
<evidence type="ECO:0000256" key="4">
    <source>
        <dbReference type="ARBA" id="ARBA00022729"/>
    </source>
</evidence>
<protein>
    <submittedName>
        <fullName evidence="7">Bicyclomycin resistance protein</fullName>
    </submittedName>
</protein>
<evidence type="ECO:0000256" key="5">
    <source>
        <dbReference type="SAM" id="SignalP"/>
    </source>
</evidence>
<dbReference type="GO" id="GO:0016020">
    <property type="term" value="C:membrane"/>
    <property type="evidence" value="ECO:0007669"/>
    <property type="project" value="InterPro"/>
</dbReference>
<comment type="similarity">
    <text evidence="2">Belongs to the bacterial solute-binding protein SsuA/TauA family.</text>
</comment>
<dbReference type="PANTHER" id="PTHR30024:SF47">
    <property type="entry name" value="TAURINE-BINDING PERIPLASMIC PROTEIN"/>
    <property type="match status" value="1"/>
</dbReference>
<dbReference type="GO" id="GO:0042626">
    <property type="term" value="F:ATPase-coupled transmembrane transporter activity"/>
    <property type="evidence" value="ECO:0007669"/>
    <property type="project" value="InterPro"/>
</dbReference>
<evidence type="ECO:0000313" key="7">
    <source>
        <dbReference type="EMBL" id="GES19728.1"/>
    </source>
</evidence>
<feature type="chain" id="PRO_5039539588" evidence="5">
    <location>
        <begin position="20"/>
        <end position="343"/>
    </location>
</feature>
<evidence type="ECO:0000256" key="2">
    <source>
        <dbReference type="ARBA" id="ARBA00010742"/>
    </source>
</evidence>
<dbReference type="InterPro" id="IPR010067">
    <property type="entry name" value="ABC_SsuA_sub-bd"/>
</dbReference>
<dbReference type="RefSeq" id="WP_155344793.1">
    <property type="nucleotide sequence ID" value="NZ_BAAAHM010000028.1"/>
</dbReference>
<dbReference type="PROSITE" id="PS51257">
    <property type="entry name" value="PROKAR_LIPOPROTEIN"/>
    <property type="match status" value="1"/>
</dbReference>
<dbReference type="InterPro" id="IPR015168">
    <property type="entry name" value="SsuA/THI5"/>
</dbReference>
<proteinExistence type="inferred from homology"/>
<comment type="caution">
    <text evidence="7">The sequence shown here is derived from an EMBL/GenBank/DDBJ whole genome shotgun (WGS) entry which is preliminary data.</text>
</comment>
<name>A0A5M3XNF4_9ACTN</name>
<keyword evidence="4 5" id="KW-0732">Signal</keyword>
<comment type="subcellular location">
    <subcellularLocation>
        <location evidence="1">Periplasm</location>
    </subcellularLocation>
</comment>
<keyword evidence="8" id="KW-1185">Reference proteome</keyword>
<dbReference type="NCBIfam" id="TIGR01728">
    <property type="entry name" value="SsuA_fam"/>
    <property type="match status" value="1"/>
</dbReference>
<evidence type="ECO:0000256" key="1">
    <source>
        <dbReference type="ARBA" id="ARBA00004418"/>
    </source>
</evidence>
<sequence>MKFRNATAALVAAVGLVLAVSGCGGGDTPGTTSGTDGGRERVKLNVGYIDTSINGVGLISVANDLKLWDKAGIDVTLTPFTNGPTQIQAMAAGSLDVGYIGGGATWMPASGQAVIIAPSEATFGDFLLASPDSGAKTVQDLKGKRVGVPDGGSGEMILNLALTKAGLTVDDITRVPLDPPAVVSSFVSGQIDVAAIFSPLSDQIREKVPGAVVLANNRDFPETTFLGAWVASPGAATGKQEEVRRFLEVYIQANDYRKANPAKAVELAAAASGAPANQLQGQVDNLQWYTSDEMLADNGSGKTRERYAALQKLFLQLGRLTSEAPVEQWVNVDMFAAAKASLK</sequence>
<evidence type="ECO:0000256" key="3">
    <source>
        <dbReference type="ARBA" id="ARBA00022448"/>
    </source>
</evidence>
<dbReference type="PANTHER" id="PTHR30024">
    <property type="entry name" value="ALIPHATIC SULFONATES-BINDING PROTEIN-RELATED"/>
    <property type="match status" value="1"/>
</dbReference>
<dbReference type="OrthoDB" id="7374754at2"/>
<dbReference type="Pfam" id="PF09084">
    <property type="entry name" value="NMT1"/>
    <property type="match status" value="1"/>
</dbReference>
<accession>A0A5M3XNF4</accession>
<dbReference type="Gene3D" id="3.40.190.10">
    <property type="entry name" value="Periplasmic binding protein-like II"/>
    <property type="match status" value="2"/>
</dbReference>
<feature type="signal peptide" evidence="5">
    <location>
        <begin position="1"/>
        <end position="19"/>
    </location>
</feature>
<dbReference type="Proteomes" id="UP000377595">
    <property type="component" value="Unassembled WGS sequence"/>
</dbReference>
<organism evidence="7 8">
    <name type="scientific">Acrocarpospora pleiomorpha</name>
    <dbReference type="NCBI Taxonomy" id="90975"/>
    <lineage>
        <taxon>Bacteria</taxon>
        <taxon>Bacillati</taxon>
        <taxon>Actinomycetota</taxon>
        <taxon>Actinomycetes</taxon>
        <taxon>Streptosporangiales</taxon>
        <taxon>Streptosporangiaceae</taxon>
        <taxon>Acrocarpospora</taxon>
    </lineage>
</organism>
<dbReference type="SUPFAM" id="SSF53850">
    <property type="entry name" value="Periplasmic binding protein-like II"/>
    <property type="match status" value="1"/>
</dbReference>
<evidence type="ECO:0000259" key="6">
    <source>
        <dbReference type="Pfam" id="PF09084"/>
    </source>
</evidence>
<reference evidence="7 8" key="1">
    <citation type="submission" date="2019-10" db="EMBL/GenBank/DDBJ databases">
        <title>Whole genome shotgun sequence of Acrocarpospora pleiomorpha NBRC 16267.</title>
        <authorList>
            <person name="Ichikawa N."/>
            <person name="Kimura A."/>
            <person name="Kitahashi Y."/>
            <person name="Komaki H."/>
            <person name="Oguchi A."/>
        </authorList>
    </citation>
    <scope>NUCLEOTIDE SEQUENCE [LARGE SCALE GENOMIC DNA]</scope>
    <source>
        <strain evidence="7 8">NBRC 16267</strain>
    </source>
</reference>
<keyword evidence="3" id="KW-0813">Transport</keyword>
<feature type="domain" description="SsuA/THI5-like" evidence="6">
    <location>
        <begin position="61"/>
        <end position="264"/>
    </location>
</feature>
<dbReference type="AlphaFoldDB" id="A0A5M3XNF4"/>
<dbReference type="EMBL" id="BLAF01000013">
    <property type="protein sequence ID" value="GES19728.1"/>
    <property type="molecule type" value="Genomic_DNA"/>
</dbReference>